<dbReference type="Pfam" id="PF13489">
    <property type="entry name" value="Methyltransf_23"/>
    <property type="match status" value="1"/>
</dbReference>
<name>D8QDD3_SCHCM</name>
<reference evidence="1 2" key="1">
    <citation type="journal article" date="2010" name="Nat. Biotechnol.">
        <title>Genome sequence of the model mushroom Schizophyllum commune.</title>
        <authorList>
            <person name="Ohm R.A."/>
            <person name="de Jong J.F."/>
            <person name="Lugones L.G."/>
            <person name="Aerts A."/>
            <person name="Kothe E."/>
            <person name="Stajich J.E."/>
            <person name="de Vries R.P."/>
            <person name="Record E."/>
            <person name="Levasseur A."/>
            <person name="Baker S.E."/>
            <person name="Bartholomew K.A."/>
            <person name="Coutinho P.M."/>
            <person name="Erdmann S."/>
            <person name="Fowler T.J."/>
            <person name="Gathman A.C."/>
            <person name="Lombard V."/>
            <person name="Henrissat B."/>
            <person name="Knabe N."/>
            <person name="Kuees U."/>
            <person name="Lilly W.W."/>
            <person name="Lindquist E."/>
            <person name="Lucas S."/>
            <person name="Magnuson J.K."/>
            <person name="Piumi F."/>
            <person name="Raudaskoski M."/>
            <person name="Salamov A."/>
            <person name="Schmutz J."/>
            <person name="Schwarze F.W.M.R."/>
            <person name="vanKuyk P.A."/>
            <person name="Horton J.S."/>
            <person name="Grigoriev I.V."/>
            <person name="Woesten H.A.B."/>
        </authorList>
    </citation>
    <scope>NUCLEOTIDE SEQUENCE [LARGE SCALE GENOMIC DNA]</scope>
    <source>
        <strain evidence="2">H4-8 / FGSC 9210</strain>
    </source>
</reference>
<proteinExistence type="predicted"/>
<sequence length="253" mass="28248">MTRGFRAYMDGKLTLAPLENPKKILEIGAGSGAWVIQAAETYPDAEVVAVDVSDLPPRPFPSNVRFVKHNVIEPLPFEPETFDVIHTRALLIHLPDVRKHLAHFATRVRPGGYLIVEEISLFTSKTTPPTPQSAVYRKAWGAFVDHMHNNGQQTELGNVPDQLLRDMGDVWESVEGRTLEVPFNPLSDDPNLNILGKSLRTSLMRAIMAEQIPERVALGLTPQLQEEYARDHDSSDPASTTIVPVRLYWAKKA</sequence>
<dbReference type="CDD" id="cd02440">
    <property type="entry name" value="AdoMet_MTases"/>
    <property type="match status" value="1"/>
</dbReference>
<dbReference type="PANTHER" id="PTHR43591">
    <property type="entry name" value="METHYLTRANSFERASE"/>
    <property type="match status" value="1"/>
</dbReference>
<organism evidence="2">
    <name type="scientific">Schizophyllum commune (strain H4-8 / FGSC 9210)</name>
    <name type="common">Split gill fungus</name>
    <dbReference type="NCBI Taxonomy" id="578458"/>
    <lineage>
        <taxon>Eukaryota</taxon>
        <taxon>Fungi</taxon>
        <taxon>Dikarya</taxon>
        <taxon>Basidiomycota</taxon>
        <taxon>Agaricomycotina</taxon>
        <taxon>Agaricomycetes</taxon>
        <taxon>Agaricomycetidae</taxon>
        <taxon>Agaricales</taxon>
        <taxon>Schizophyllaceae</taxon>
        <taxon>Schizophyllum</taxon>
    </lineage>
</organism>
<dbReference type="Gene3D" id="3.40.50.150">
    <property type="entry name" value="Vaccinia Virus protein VP39"/>
    <property type="match status" value="1"/>
</dbReference>
<dbReference type="PANTHER" id="PTHR43591:SF24">
    <property type="entry name" value="2-METHOXY-6-POLYPRENYL-1,4-BENZOQUINOL METHYLASE, MITOCHONDRIAL"/>
    <property type="match status" value="1"/>
</dbReference>
<gene>
    <name evidence="1" type="ORF">SCHCODRAFT_258156</name>
</gene>
<dbReference type="AlphaFoldDB" id="D8QDD3"/>
<accession>D8QDD3</accession>
<dbReference type="GO" id="GO:0008168">
    <property type="term" value="F:methyltransferase activity"/>
    <property type="evidence" value="ECO:0007669"/>
    <property type="project" value="TreeGrafter"/>
</dbReference>
<evidence type="ECO:0000313" key="2">
    <source>
        <dbReference type="Proteomes" id="UP000007431"/>
    </source>
</evidence>
<protein>
    <recommendedName>
        <fullName evidence="3">Methyltransferase domain-containing protein</fullName>
    </recommendedName>
</protein>
<dbReference type="EMBL" id="GL377310">
    <property type="protein sequence ID" value="EFI93972.1"/>
    <property type="molecule type" value="Genomic_DNA"/>
</dbReference>
<dbReference type="Proteomes" id="UP000007431">
    <property type="component" value="Unassembled WGS sequence"/>
</dbReference>
<dbReference type="InParanoid" id="D8QDD3"/>
<dbReference type="OMA" id="HYWVTDF"/>
<dbReference type="KEGG" id="scm:SCHCO_02637643"/>
<keyword evidence="2" id="KW-1185">Reference proteome</keyword>
<evidence type="ECO:0008006" key="3">
    <source>
        <dbReference type="Google" id="ProtNLM"/>
    </source>
</evidence>
<dbReference type="VEuPathDB" id="FungiDB:SCHCODRAFT_02637643"/>
<dbReference type="OrthoDB" id="506498at2759"/>
<dbReference type="SUPFAM" id="SSF53335">
    <property type="entry name" value="S-adenosyl-L-methionine-dependent methyltransferases"/>
    <property type="match status" value="1"/>
</dbReference>
<dbReference type="HOGENOM" id="CLU_010595_1_1_1"/>
<evidence type="ECO:0000313" key="1">
    <source>
        <dbReference type="EMBL" id="EFI93972.1"/>
    </source>
</evidence>
<dbReference type="GeneID" id="9590359"/>
<dbReference type="InterPro" id="IPR029063">
    <property type="entry name" value="SAM-dependent_MTases_sf"/>
</dbReference>
<dbReference type="eggNOG" id="ENOG502SAJP">
    <property type="taxonomic scope" value="Eukaryota"/>
</dbReference>